<reference evidence="3 4" key="1">
    <citation type="submission" date="2013-05" db="EMBL/GenBank/DDBJ databases">
        <title>Complete genome sequence of the lipase-producing bacterium Photobacterium gaetbulicola Gung47.</title>
        <authorList>
            <person name="Kim Y.-O."/>
        </authorList>
    </citation>
    <scope>NUCLEOTIDE SEQUENCE [LARGE SCALE GENOMIC DNA]</scope>
    <source>
        <strain evidence="3 4">Gung47</strain>
    </source>
</reference>
<dbReference type="KEGG" id="pgb:H744_2c1995"/>
<dbReference type="Proteomes" id="UP000032303">
    <property type="component" value="Chromosome 2"/>
</dbReference>
<feature type="domain" description="Replication-associated protein ORF2/G2P" evidence="2">
    <location>
        <begin position="198"/>
        <end position="323"/>
    </location>
</feature>
<dbReference type="PATRIC" id="fig|658445.3.peg.3957"/>
<dbReference type="Pfam" id="PF23343">
    <property type="entry name" value="REP_ORF2-G2P"/>
    <property type="match status" value="1"/>
</dbReference>
<organism evidence="3 4">
    <name type="scientific">Photobacterium gaetbulicola Gung47</name>
    <dbReference type="NCBI Taxonomy" id="658445"/>
    <lineage>
        <taxon>Bacteria</taxon>
        <taxon>Pseudomonadati</taxon>
        <taxon>Pseudomonadota</taxon>
        <taxon>Gammaproteobacteria</taxon>
        <taxon>Vibrionales</taxon>
        <taxon>Vibrionaceae</taxon>
        <taxon>Photobacterium</taxon>
    </lineage>
</organism>
<accession>A0A0C5WUA4</accession>
<evidence type="ECO:0000313" key="4">
    <source>
        <dbReference type="Proteomes" id="UP000032303"/>
    </source>
</evidence>
<dbReference type="InterPro" id="IPR056906">
    <property type="entry name" value="ORF2/G2P_dom"/>
</dbReference>
<dbReference type="OrthoDB" id="5906096at2"/>
<dbReference type="EMBL" id="CP005974">
    <property type="protein sequence ID" value="AJR08659.1"/>
    <property type="molecule type" value="Genomic_DNA"/>
</dbReference>
<dbReference type="AlphaFoldDB" id="A0A0C5WUA4"/>
<evidence type="ECO:0000313" key="3">
    <source>
        <dbReference type="EMBL" id="AJR08659.1"/>
    </source>
</evidence>
<keyword evidence="4" id="KW-1185">Reference proteome</keyword>
<protein>
    <recommendedName>
        <fullName evidence="2">Replication-associated protein ORF2/G2P domain-containing protein</fullName>
    </recommendedName>
</protein>
<feature type="region of interest" description="Disordered" evidence="1">
    <location>
        <begin position="67"/>
        <end position="89"/>
    </location>
</feature>
<dbReference type="HOGENOM" id="CLU_414434_0_0_6"/>
<evidence type="ECO:0000259" key="2">
    <source>
        <dbReference type="Pfam" id="PF23343"/>
    </source>
</evidence>
<gene>
    <name evidence="3" type="ORF">H744_2c1995</name>
</gene>
<name>A0A0C5WUA4_9GAMM</name>
<sequence length="552" mass="62805">MLPINDLLYVAGAVQPHDKTKMNIASYDAGFFGSNSAEWLKHEQQKLNQFAQLHYVRTKAIAKHAREAAARSDGGNRLVQGRKSPTHPKVVSISSRVGRLRKAQRRDIELVSTESHYNHDGLYDLPDAPTDKRLSTVRLMHREWSGSYRILHHTQTRPGDAPDPQSGERYTEKLTQRAVTKIFESGAYVAACEGGFTTFLTLTFTLEQRLAIFGGETTLGREVSRFLDGIKKMFQRGWQGIDADGEPFELDGIAEPFHYIWVAECPANEDGEPNPHVHLIMNWQVDKQYFQAWSERLESLWGNGFAHLERIRQPKAAGSYIIKAVGYAAKGENADQGLIKGNRYNIARCSRAPGWDCLANFEAHNMAAIIKECGYRLEHWKKPLQRSLYRLEKEKERAIKAKAIAKKAQRPKAAIQKLTALIARLEGQQQAINNQIKARGIHASTKNRFCLSFEGEQAEDKAYDFLLWAAGARGWSMLPKDDDPDYHQNVSEARVIAQREYRQQYQRFLLKQAYWKSVLNDPLAPNREEPSELELSAAKADLEWYQNQQLAA</sequence>
<evidence type="ECO:0000256" key="1">
    <source>
        <dbReference type="SAM" id="MobiDB-lite"/>
    </source>
</evidence>
<dbReference type="STRING" id="658445.H744_2c1995"/>
<proteinExistence type="predicted"/>